<keyword evidence="7 8" id="KW-0472">Membrane</keyword>
<dbReference type="SUPFAM" id="SSF160240">
    <property type="entry name" value="Cation efflux protein cytoplasmic domain-like"/>
    <property type="match status" value="1"/>
</dbReference>
<feature type="transmembrane region" description="Helical" evidence="8">
    <location>
        <begin position="94"/>
        <end position="115"/>
    </location>
</feature>
<protein>
    <submittedName>
        <fullName evidence="11">Cation efflux protein</fullName>
    </submittedName>
</protein>
<evidence type="ECO:0000259" key="9">
    <source>
        <dbReference type="Pfam" id="PF01545"/>
    </source>
</evidence>
<evidence type="ECO:0000256" key="7">
    <source>
        <dbReference type="ARBA" id="ARBA00023136"/>
    </source>
</evidence>
<organism evidence="11 12">
    <name type="scientific">Loigolactobacillus bifermentans DSM 20003</name>
    <dbReference type="NCBI Taxonomy" id="1423726"/>
    <lineage>
        <taxon>Bacteria</taxon>
        <taxon>Bacillati</taxon>
        <taxon>Bacillota</taxon>
        <taxon>Bacilli</taxon>
        <taxon>Lactobacillales</taxon>
        <taxon>Lactobacillaceae</taxon>
        <taxon>Loigolactobacillus</taxon>
    </lineage>
</organism>
<feature type="domain" description="Cation efflux protein transmembrane" evidence="9">
    <location>
        <begin position="2"/>
        <end position="178"/>
    </location>
</feature>
<dbReference type="GO" id="GO:0005385">
    <property type="term" value="F:zinc ion transmembrane transporter activity"/>
    <property type="evidence" value="ECO:0007669"/>
    <property type="project" value="TreeGrafter"/>
</dbReference>
<dbReference type="SUPFAM" id="SSF161111">
    <property type="entry name" value="Cation efflux protein transmembrane domain-like"/>
    <property type="match status" value="1"/>
</dbReference>
<keyword evidence="5 8" id="KW-1133">Transmembrane helix</keyword>
<comment type="caution">
    <text evidence="11">The sequence shown here is derived from an EMBL/GenBank/DDBJ whole genome shotgun (WGS) entry which is preliminary data.</text>
</comment>
<keyword evidence="6" id="KW-0406">Ion transport</keyword>
<dbReference type="Proteomes" id="UP000051461">
    <property type="component" value="Unassembled WGS sequence"/>
</dbReference>
<dbReference type="AlphaFoldDB" id="A0A0R1GRJ7"/>
<dbReference type="STRING" id="1423726.FC07_GL002930"/>
<dbReference type="Pfam" id="PF16916">
    <property type="entry name" value="ZT_dimer"/>
    <property type="match status" value="1"/>
</dbReference>
<dbReference type="InterPro" id="IPR058533">
    <property type="entry name" value="Cation_efflux_TM"/>
</dbReference>
<dbReference type="Gene3D" id="1.20.1510.10">
    <property type="entry name" value="Cation efflux protein transmembrane domain"/>
    <property type="match status" value="1"/>
</dbReference>
<sequence>MAFIICEAGFGLSSQSLALVADAGHNLSDVLGLVISWAALLLGQRQATCHRTYGYKSISIFAALLNAILLIVAVVLIIIEALQRLRHPAPTGGVTVIVVALIGIFINGGTALLFMHGQHDLNIKSAFMHMAADAIVSVGVVIAGFLILLTGWNWLDPVVSLVIAAVILVGTIGLLRDSWELASGAVPDKIDVNEVRATLCAHPEVNSVHDLHIWALGTSDIALTAHLCRYDFSGNNHLIKLINDEMKAKYGITHVTIQVEQGKLVPELTDHNV</sequence>
<comment type="subcellular location">
    <subcellularLocation>
        <location evidence="1">Membrane</location>
        <topology evidence="1">Multi-pass membrane protein</topology>
    </subcellularLocation>
</comment>
<gene>
    <name evidence="11" type="ORF">FC07_GL002930</name>
</gene>
<evidence type="ECO:0000256" key="5">
    <source>
        <dbReference type="ARBA" id="ARBA00022989"/>
    </source>
</evidence>
<dbReference type="Pfam" id="PF01545">
    <property type="entry name" value="Cation_efflux"/>
    <property type="match status" value="1"/>
</dbReference>
<keyword evidence="3" id="KW-0813">Transport</keyword>
<dbReference type="PANTHER" id="PTHR11562">
    <property type="entry name" value="CATION EFFLUX PROTEIN/ ZINC TRANSPORTER"/>
    <property type="match status" value="1"/>
</dbReference>
<dbReference type="InterPro" id="IPR027469">
    <property type="entry name" value="Cation_efflux_TMD_sf"/>
</dbReference>
<proteinExistence type="inferred from homology"/>
<keyword evidence="12" id="KW-1185">Reference proteome</keyword>
<evidence type="ECO:0000256" key="4">
    <source>
        <dbReference type="ARBA" id="ARBA00022692"/>
    </source>
</evidence>
<evidence type="ECO:0000256" key="2">
    <source>
        <dbReference type="ARBA" id="ARBA00008873"/>
    </source>
</evidence>
<evidence type="ECO:0000256" key="3">
    <source>
        <dbReference type="ARBA" id="ARBA00022448"/>
    </source>
</evidence>
<dbReference type="NCBIfam" id="TIGR01297">
    <property type="entry name" value="CDF"/>
    <property type="match status" value="1"/>
</dbReference>
<dbReference type="InterPro" id="IPR027470">
    <property type="entry name" value="Cation_efflux_CTD"/>
</dbReference>
<dbReference type="InterPro" id="IPR050681">
    <property type="entry name" value="CDF/SLC30A"/>
</dbReference>
<dbReference type="PANTHER" id="PTHR11562:SF17">
    <property type="entry name" value="RE54080P-RELATED"/>
    <property type="match status" value="1"/>
</dbReference>
<dbReference type="InterPro" id="IPR036837">
    <property type="entry name" value="Cation_efflux_CTD_sf"/>
</dbReference>
<feature type="transmembrane region" description="Helical" evidence="8">
    <location>
        <begin position="127"/>
        <end position="152"/>
    </location>
</feature>
<dbReference type="EMBL" id="AZDA01000058">
    <property type="protein sequence ID" value="KRK36699.1"/>
    <property type="molecule type" value="Genomic_DNA"/>
</dbReference>
<name>A0A0R1GRJ7_9LACO</name>
<feature type="transmembrane region" description="Helical" evidence="8">
    <location>
        <begin position="158"/>
        <end position="175"/>
    </location>
</feature>
<dbReference type="PATRIC" id="fig|1423726.3.peg.3042"/>
<feature type="transmembrane region" description="Helical" evidence="8">
    <location>
        <begin position="60"/>
        <end position="82"/>
    </location>
</feature>
<keyword evidence="4 8" id="KW-0812">Transmembrane</keyword>
<evidence type="ECO:0000256" key="8">
    <source>
        <dbReference type="SAM" id="Phobius"/>
    </source>
</evidence>
<evidence type="ECO:0000313" key="12">
    <source>
        <dbReference type="Proteomes" id="UP000051461"/>
    </source>
</evidence>
<dbReference type="InterPro" id="IPR002524">
    <property type="entry name" value="Cation_efflux"/>
</dbReference>
<evidence type="ECO:0000259" key="10">
    <source>
        <dbReference type="Pfam" id="PF16916"/>
    </source>
</evidence>
<comment type="similarity">
    <text evidence="2">Belongs to the cation diffusion facilitator (CDF) transporter (TC 2.A.4) family. SLC30A subfamily.</text>
</comment>
<accession>A0A0R1GRJ7</accession>
<evidence type="ECO:0000256" key="6">
    <source>
        <dbReference type="ARBA" id="ARBA00023065"/>
    </source>
</evidence>
<feature type="domain" description="Cation efflux protein cytoplasmic" evidence="10">
    <location>
        <begin position="187"/>
        <end position="261"/>
    </location>
</feature>
<dbReference type="GO" id="GO:0005886">
    <property type="term" value="C:plasma membrane"/>
    <property type="evidence" value="ECO:0007669"/>
    <property type="project" value="TreeGrafter"/>
</dbReference>
<evidence type="ECO:0000313" key="11">
    <source>
        <dbReference type="EMBL" id="KRK36699.1"/>
    </source>
</evidence>
<evidence type="ECO:0000256" key="1">
    <source>
        <dbReference type="ARBA" id="ARBA00004141"/>
    </source>
</evidence>
<reference evidence="11 12" key="1">
    <citation type="journal article" date="2015" name="Genome Announc.">
        <title>Expanding the biotechnology potential of lactobacilli through comparative genomics of 213 strains and associated genera.</title>
        <authorList>
            <person name="Sun Z."/>
            <person name="Harris H.M."/>
            <person name="McCann A."/>
            <person name="Guo C."/>
            <person name="Argimon S."/>
            <person name="Zhang W."/>
            <person name="Yang X."/>
            <person name="Jeffery I.B."/>
            <person name="Cooney J.C."/>
            <person name="Kagawa T.F."/>
            <person name="Liu W."/>
            <person name="Song Y."/>
            <person name="Salvetti E."/>
            <person name="Wrobel A."/>
            <person name="Rasinkangas P."/>
            <person name="Parkhill J."/>
            <person name="Rea M.C."/>
            <person name="O'Sullivan O."/>
            <person name="Ritari J."/>
            <person name="Douillard F.P."/>
            <person name="Paul Ross R."/>
            <person name="Yang R."/>
            <person name="Briner A.E."/>
            <person name="Felis G.E."/>
            <person name="de Vos W.M."/>
            <person name="Barrangou R."/>
            <person name="Klaenhammer T.R."/>
            <person name="Caufield P.W."/>
            <person name="Cui Y."/>
            <person name="Zhang H."/>
            <person name="O'Toole P.W."/>
        </authorList>
    </citation>
    <scope>NUCLEOTIDE SEQUENCE [LARGE SCALE GENOMIC DNA]</scope>
    <source>
        <strain evidence="11 12">DSM 20003</strain>
    </source>
</reference>